<evidence type="ECO:0000256" key="8">
    <source>
        <dbReference type="RuleBase" id="RU000441"/>
    </source>
</evidence>
<comment type="pathway">
    <text evidence="1">Carbohydrate metabolism; tricarboxylic acid cycle.</text>
</comment>
<reference evidence="9 10" key="1">
    <citation type="journal article" date="2014" name="PLoS Genet.">
        <title>Phylogenetically driven sequencing of extremely halophilic archaea reveals strategies for static and dynamic osmo-response.</title>
        <authorList>
            <person name="Becker E.A."/>
            <person name="Seitzer P.M."/>
            <person name="Tritt A."/>
            <person name="Larsen D."/>
            <person name="Krusor M."/>
            <person name="Yao A.I."/>
            <person name="Wu D."/>
            <person name="Madern D."/>
            <person name="Eisen J.A."/>
            <person name="Darling A.E."/>
            <person name="Facciotti M.T."/>
        </authorList>
    </citation>
    <scope>NUCLEOTIDE SEQUENCE [LARGE SCALE GENOMIC DNA]</scope>
    <source>
        <strain evidence="9 10">DSM 18795</strain>
    </source>
</reference>
<dbReference type="AlphaFoldDB" id="L9XW06"/>
<dbReference type="PATRIC" id="fig|1227498.3.peg.595"/>
<evidence type="ECO:0000313" key="10">
    <source>
        <dbReference type="Proteomes" id="UP000011531"/>
    </source>
</evidence>
<evidence type="ECO:0000256" key="1">
    <source>
        <dbReference type="ARBA" id="ARBA00005163"/>
    </source>
</evidence>
<comment type="similarity">
    <text evidence="2 6 8">Belongs to the citrate synthase family.</text>
</comment>
<dbReference type="Gene3D" id="1.10.230.10">
    <property type="entry name" value="Cytochrome P450-Terp, domain 2"/>
    <property type="match status" value="1"/>
</dbReference>
<dbReference type="SUPFAM" id="SSF48256">
    <property type="entry name" value="Citrate synthase"/>
    <property type="match status" value="1"/>
</dbReference>
<sequence>MVDDLEKGLEGVLVAESELSSIDGDAGRLIYRGYPIEDLARGASYEEVVYLLWHGELPTADELAEFTASLNEERTVDDGVLETVERLADAGERPMAALRTAVSMLSAYEPEDDAEPEDLEATLRQGRRIAAKLPTVLAAFERYRLGEEPVDPDPDLGLAANFLYMLTGEEPDELAAETFDQALTLHADHGLNASTFTAMVIGSTMADIYSAVTGGISALSGPLHGGANQDVMEVLMEIDESDLDHREWVEQANEEGRRIPGFGHRVYNVKDPRAKILEERSKELAEEGEDKWYNYTTTIEQYLSEEQGLAEKGIAPNVDFYSGSVYYQLGIPIDMYTPIFAMSRVGGWIAHVLEYQQDNRLIRPRARYTGPEDREFVPLEER</sequence>
<comment type="catalytic activity">
    <reaction evidence="5 6">
        <text>oxaloacetate + acetyl-CoA + H2O = citrate + CoA + H(+)</text>
        <dbReference type="Rhea" id="RHEA:16845"/>
        <dbReference type="ChEBI" id="CHEBI:15377"/>
        <dbReference type="ChEBI" id="CHEBI:15378"/>
        <dbReference type="ChEBI" id="CHEBI:16452"/>
        <dbReference type="ChEBI" id="CHEBI:16947"/>
        <dbReference type="ChEBI" id="CHEBI:57287"/>
        <dbReference type="ChEBI" id="CHEBI:57288"/>
        <dbReference type="EC" id="2.3.3.16"/>
    </reaction>
</comment>
<dbReference type="GO" id="GO:0036440">
    <property type="term" value="F:citrate synthase activity"/>
    <property type="evidence" value="ECO:0007669"/>
    <property type="project" value="UniProtKB-EC"/>
</dbReference>
<keyword evidence="3" id="KW-0816">Tricarboxylic acid cycle</keyword>
<accession>L9XW06</accession>
<gene>
    <name evidence="9" type="ORF">C492_02939</name>
</gene>
<dbReference type="OrthoDB" id="21302at2157"/>
<feature type="active site" evidence="7">
    <location>
        <position position="319"/>
    </location>
</feature>
<dbReference type="Gene3D" id="1.10.580.10">
    <property type="entry name" value="Citrate Synthase, domain 1"/>
    <property type="match status" value="1"/>
</dbReference>
<evidence type="ECO:0000256" key="7">
    <source>
        <dbReference type="PIRSR" id="PIRSR001369-1"/>
    </source>
</evidence>
<dbReference type="InterPro" id="IPR016142">
    <property type="entry name" value="Citrate_synth-like_lrg_a-sub"/>
</dbReference>
<dbReference type="RefSeq" id="WP_008420329.1">
    <property type="nucleotide sequence ID" value="NZ_AOIA01000023.1"/>
</dbReference>
<dbReference type="InterPro" id="IPR016143">
    <property type="entry name" value="Citrate_synth-like_sm_a-sub"/>
</dbReference>
<evidence type="ECO:0000256" key="2">
    <source>
        <dbReference type="ARBA" id="ARBA00010566"/>
    </source>
</evidence>
<evidence type="ECO:0000313" key="9">
    <source>
        <dbReference type="EMBL" id="ELY65601.1"/>
    </source>
</evidence>
<dbReference type="NCBIfam" id="TIGR01800">
    <property type="entry name" value="cit_synth_II"/>
    <property type="match status" value="1"/>
</dbReference>
<protein>
    <recommendedName>
        <fullName evidence="6 8">Citrate synthase</fullName>
        <ecNumber evidence="6">2.3.3.16</ecNumber>
    </recommendedName>
</protein>
<dbReference type="Pfam" id="PF00285">
    <property type="entry name" value="Citrate_synt"/>
    <property type="match status" value="1"/>
</dbReference>
<dbReference type="EMBL" id="AOIA01000023">
    <property type="protein sequence ID" value="ELY65601.1"/>
    <property type="molecule type" value="Genomic_DNA"/>
</dbReference>
<keyword evidence="10" id="KW-1185">Reference proteome</keyword>
<evidence type="ECO:0000256" key="6">
    <source>
        <dbReference type="PIRNR" id="PIRNR001369"/>
    </source>
</evidence>
<dbReference type="Proteomes" id="UP000011531">
    <property type="component" value="Unassembled WGS sequence"/>
</dbReference>
<evidence type="ECO:0000256" key="3">
    <source>
        <dbReference type="ARBA" id="ARBA00022532"/>
    </source>
</evidence>
<name>L9XW06_9EURY</name>
<evidence type="ECO:0000256" key="5">
    <source>
        <dbReference type="ARBA" id="ARBA00049288"/>
    </source>
</evidence>
<dbReference type="InterPro" id="IPR024176">
    <property type="entry name" value="Citrate_synthase_bac-typ"/>
</dbReference>
<proteinExistence type="inferred from homology"/>
<dbReference type="InterPro" id="IPR054872">
    <property type="entry name" value="Cit_synth_Halo_CitZ"/>
</dbReference>
<dbReference type="GO" id="GO:0005975">
    <property type="term" value="P:carbohydrate metabolic process"/>
    <property type="evidence" value="ECO:0007669"/>
    <property type="project" value="TreeGrafter"/>
</dbReference>
<dbReference type="PANTHER" id="PTHR11739:SF4">
    <property type="entry name" value="CITRATE SYNTHASE, PEROXISOMAL"/>
    <property type="match status" value="1"/>
</dbReference>
<organism evidence="9 10">
    <name type="scientific">Natronococcus jeotgali DSM 18795</name>
    <dbReference type="NCBI Taxonomy" id="1227498"/>
    <lineage>
        <taxon>Archaea</taxon>
        <taxon>Methanobacteriati</taxon>
        <taxon>Methanobacteriota</taxon>
        <taxon>Stenosarchaea group</taxon>
        <taxon>Halobacteria</taxon>
        <taxon>Halobacteriales</taxon>
        <taxon>Natrialbaceae</taxon>
        <taxon>Natronococcus</taxon>
    </lineage>
</organism>
<dbReference type="PRINTS" id="PR00143">
    <property type="entry name" value="CITRTSNTHASE"/>
</dbReference>
<dbReference type="PIRSF" id="PIRSF001369">
    <property type="entry name" value="Citrate_synth"/>
    <property type="match status" value="1"/>
</dbReference>
<dbReference type="EC" id="2.3.3.16" evidence="6"/>
<evidence type="ECO:0000256" key="4">
    <source>
        <dbReference type="ARBA" id="ARBA00022679"/>
    </source>
</evidence>
<dbReference type="PANTHER" id="PTHR11739">
    <property type="entry name" value="CITRATE SYNTHASE"/>
    <property type="match status" value="1"/>
</dbReference>
<dbReference type="InterPro" id="IPR036969">
    <property type="entry name" value="Citrate_synthase_sf"/>
</dbReference>
<dbReference type="STRING" id="1227498.C492_02939"/>
<dbReference type="GO" id="GO:0006099">
    <property type="term" value="P:tricarboxylic acid cycle"/>
    <property type="evidence" value="ECO:0007669"/>
    <property type="project" value="UniProtKB-UniPathway"/>
</dbReference>
<dbReference type="GO" id="GO:0005829">
    <property type="term" value="C:cytosol"/>
    <property type="evidence" value="ECO:0007669"/>
    <property type="project" value="TreeGrafter"/>
</dbReference>
<feature type="active site" evidence="7">
    <location>
        <position position="264"/>
    </location>
</feature>
<dbReference type="InterPro" id="IPR002020">
    <property type="entry name" value="Citrate_synthase"/>
</dbReference>
<dbReference type="NCBIfam" id="NF041301">
    <property type="entry name" value="Cit_synth_Halo_CitZ"/>
    <property type="match status" value="1"/>
</dbReference>
<keyword evidence="4 6" id="KW-0808">Transferase</keyword>
<comment type="caution">
    <text evidence="9">The sequence shown here is derived from an EMBL/GenBank/DDBJ whole genome shotgun (WGS) entry which is preliminary data.</text>
</comment>
<dbReference type="InterPro" id="IPR011278">
    <property type="entry name" value="2-MeCitrate/Citrate_synth_II"/>
</dbReference>
<dbReference type="UniPathway" id="UPA00223"/>